<dbReference type="InterPro" id="IPR000212">
    <property type="entry name" value="DNA_helicase_UvrD/REP"/>
</dbReference>
<organism evidence="1">
    <name type="scientific">viral metagenome</name>
    <dbReference type="NCBI Taxonomy" id="1070528"/>
    <lineage>
        <taxon>unclassified sequences</taxon>
        <taxon>metagenomes</taxon>
        <taxon>organismal metagenomes</taxon>
    </lineage>
</organism>
<dbReference type="PANTHER" id="PTHR11070:SF66">
    <property type="entry name" value="UVRD-LIKE HELICASE C-TERMINAL DOMAIN-CONTAINING PROTEIN"/>
    <property type="match status" value="1"/>
</dbReference>
<protein>
    <submittedName>
        <fullName evidence="1">Uncharacterized protein</fullName>
    </submittedName>
</protein>
<dbReference type="GO" id="GO:0005524">
    <property type="term" value="F:ATP binding"/>
    <property type="evidence" value="ECO:0007669"/>
    <property type="project" value="InterPro"/>
</dbReference>
<reference evidence="1" key="1">
    <citation type="journal article" date="2020" name="Nature">
        <title>Giant virus diversity and host interactions through global metagenomics.</title>
        <authorList>
            <person name="Schulz F."/>
            <person name="Roux S."/>
            <person name="Paez-Espino D."/>
            <person name="Jungbluth S."/>
            <person name="Walsh D.A."/>
            <person name="Denef V.J."/>
            <person name="McMahon K.D."/>
            <person name="Konstantinidis K.T."/>
            <person name="Eloe-Fadrosh E.A."/>
            <person name="Kyrpides N.C."/>
            <person name="Woyke T."/>
        </authorList>
    </citation>
    <scope>NUCLEOTIDE SEQUENCE</scope>
    <source>
        <strain evidence="1">GVMAG-S-ERX555943-30</strain>
    </source>
</reference>
<dbReference type="AlphaFoldDB" id="A0A6C0AVY4"/>
<dbReference type="PANTHER" id="PTHR11070">
    <property type="entry name" value="UVRD / RECB / PCRA DNA HELICASE FAMILY MEMBER"/>
    <property type="match status" value="1"/>
</dbReference>
<dbReference type="GO" id="GO:0005634">
    <property type="term" value="C:nucleus"/>
    <property type="evidence" value="ECO:0007669"/>
    <property type="project" value="TreeGrafter"/>
</dbReference>
<dbReference type="Pfam" id="PF13245">
    <property type="entry name" value="AAA_19"/>
    <property type="match status" value="1"/>
</dbReference>
<dbReference type="EMBL" id="MN738754">
    <property type="protein sequence ID" value="QHS83405.1"/>
    <property type="molecule type" value="Genomic_DNA"/>
</dbReference>
<name>A0A6C0AVY4_9ZZZZ</name>
<evidence type="ECO:0000313" key="1">
    <source>
        <dbReference type="EMBL" id="QHS83405.1"/>
    </source>
</evidence>
<dbReference type="GO" id="GO:0043138">
    <property type="term" value="F:3'-5' DNA helicase activity"/>
    <property type="evidence" value="ECO:0007669"/>
    <property type="project" value="TreeGrafter"/>
</dbReference>
<dbReference type="InterPro" id="IPR027417">
    <property type="entry name" value="P-loop_NTPase"/>
</dbReference>
<dbReference type="GO" id="GO:0000725">
    <property type="term" value="P:recombinational repair"/>
    <property type="evidence" value="ECO:0007669"/>
    <property type="project" value="TreeGrafter"/>
</dbReference>
<proteinExistence type="predicted"/>
<dbReference type="SUPFAM" id="SSF52540">
    <property type="entry name" value="P-loop containing nucleoside triphosphate hydrolases"/>
    <property type="match status" value="1"/>
</dbReference>
<dbReference type="Gene3D" id="3.40.50.300">
    <property type="entry name" value="P-loop containing nucleotide triphosphate hydrolases"/>
    <property type="match status" value="2"/>
</dbReference>
<dbReference type="GO" id="GO:0003677">
    <property type="term" value="F:DNA binding"/>
    <property type="evidence" value="ECO:0007669"/>
    <property type="project" value="InterPro"/>
</dbReference>
<accession>A0A6C0AVY4</accession>
<sequence length="771" mass="90457">MWKSIKKQYKHILALYNSLNYIMHEFNHEQQHIYDLILKKFNVIVEAVAGTGKTTTVLGIASKQPNMKILQVTYNKALRKDVQDNAAENNIQNIQVHTYHSLAKKYYLRSGYTDKEIRKTLHYNEMSMKPIQDFDLLVIDEVQDMTPLYYQLMVKFITDYGRPIQMLILGDKKQSLYDFKGSDERFLTAADSIWQPLPFLTAPFHRAEMHISYRITKPMAQFVNNTLLGEERMKAVREGTSVDYVCHSPYNINNTIQYEIKTALENGYSPGDIFILAASIKGKNKAVSEIENLLVNDMNVPCYIPNQESDQIDERVANRKVVFSTFHSVKGRGRKLVFLLGCDNSYFIFYNRVSNKTVCPNTIYVGATRGSERLYLFEEYDNSYFAYKRPLPFLKQNHYQMKTKDYIKFRGHARNIPPLTEEEENEIKNNGRPKRESVTDLTRFIPEDVLDFLTPLLESVYEKQELNMEPLEIPTIMEAGSGYFEEVSDINGNAIPAYCIDSYLKDREEYVSQSSQLLVYIDFLLNDGNKRKKTIYLEKRQEIPNELDTIQDYLLTCNLLKSMEDRLVSRLRQIDCYNWLDSSIIEECKTNFYDILKDEMENCPQTEVDIIEEDDDVVHNEINNELRNELLLPKKILLRGRADLITDKSVYELKCTSETSIEHFIQLAVYAWMWHMKYKNHPKESKKQFKLYNMKLNELYTLRATPQQLYSVVVALLKAKEQKIKKVDDDVFVEISHREIEKYQMMRQDVNVHCVPTLQNDLDYQDENEHA</sequence>